<evidence type="ECO:0000256" key="3">
    <source>
        <dbReference type="ARBA" id="ARBA00022989"/>
    </source>
</evidence>
<name>A0A6S7IRH8_PARCT</name>
<keyword evidence="4" id="KW-0472">Membrane</keyword>
<evidence type="ECO:0000256" key="4">
    <source>
        <dbReference type="ARBA" id="ARBA00023136"/>
    </source>
</evidence>
<proteinExistence type="predicted"/>
<comment type="caution">
    <text evidence="7">The sequence shown here is derived from an EMBL/GenBank/DDBJ whole genome shotgun (WGS) entry which is preliminary data.</text>
</comment>
<keyword evidence="3" id="KW-1133">Transmembrane helix</keyword>
<accession>A0A6S7IRH8</accession>
<evidence type="ECO:0000256" key="2">
    <source>
        <dbReference type="ARBA" id="ARBA00022692"/>
    </source>
</evidence>
<evidence type="ECO:0000256" key="5">
    <source>
        <dbReference type="SAM" id="MobiDB-lite"/>
    </source>
</evidence>
<dbReference type="Proteomes" id="UP001152795">
    <property type="component" value="Unassembled WGS sequence"/>
</dbReference>
<reference evidence="7" key="1">
    <citation type="submission" date="2020-04" db="EMBL/GenBank/DDBJ databases">
        <authorList>
            <person name="Alioto T."/>
            <person name="Alioto T."/>
            <person name="Gomez Garrido J."/>
        </authorList>
    </citation>
    <scope>NUCLEOTIDE SEQUENCE</scope>
    <source>
        <strain evidence="7">A484AB</strain>
    </source>
</reference>
<evidence type="ECO:0000259" key="6">
    <source>
        <dbReference type="Pfam" id="PF13882"/>
    </source>
</evidence>
<dbReference type="AlphaFoldDB" id="A0A6S7IRH8"/>
<evidence type="ECO:0000256" key="1">
    <source>
        <dbReference type="ARBA" id="ARBA00004167"/>
    </source>
</evidence>
<dbReference type="EMBL" id="CACRXK020011696">
    <property type="protein sequence ID" value="CAB4021904.1"/>
    <property type="molecule type" value="Genomic_DNA"/>
</dbReference>
<dbReference type="Pfam" id="PF13882">
    <property type="entry name" value="Bravo_FIGEY"/>
    <property type="match status" value="1"/>
</dbReference>
<sequence length="89" mass="9446">MGEEHPLKDAEVNGDEPYGKTYDPIKASKDDVPEVATSPPTSNGGAVSRDSLDEYDGSDDDFSEHGSFIGQYGKGEKTSASQSSLPSYV</sequence>
<evidence type="ECO:0000313" key="8">
    <source>
        <dbReference type="Proteomes" id="UP001152795"/>
    </source>
</evidence>
<feature type="domain" description="Neurofascin/L1/NrCAM C-terminal" evidence="6">
    <location>
        <begin position="41"/>
        <end position="74"/>
    </location>
</feature>
<feature type="compositionally biased region" description="Basic and acidic residues" evidence="5">
    <location>
        <begin position="1"/>
        <end position="11"/>
    </location>
</feature>
<comment type="subcellular location">
    <subcellularLocation>
        <location evidence="1">Membrane</location>
        <topology evidence="1">Single-pass membrane protein</topology>
    </subcellularLocation>
</comment>
<keyword evidence="8" id="KW-1185">Reference proteome</keyword>
<protein>
    <recommendedName>
        <fullName evidence="6">Neurofascin/L1/NrCAM C-terminal domain-containing protein</fullName>
    </recommendedName>
</protein>
<keyword evidence="2" id="KW-0812">Transmembrane</keyword>
<evidence type="ECO:0000313" key="7">
    <source>
        <dbReference type="EMBL" id="CAB4021904.1"/>
    </source>
</evidence>
<feature type="region of interest" description="Disordered" evidence="5">
    <location>
        <begin position="1"/>
        <end position="89"/>
    </location>
</feature>
<organism evidence="7 8">
    <name type="scientific">Paramuricea clavata</name>
    <name type="common">Red gorgonian</name>
    <name type="synonym">Violescent sea-whip</name>
    <dbReference type="NCBI Taxonomy" id="317549"/>
    <lineage>
        <taxon>Eukaryota</taxon>
        <taxon>Metazoa</taxon>
        <taxon>Cnidaria</taxon>
        <taxon>Anthozoa</taxon>
        <taxon>Octocorallia</taxon>
        <taxon>Malacalcyonacea</taxon>
        <taxon>Plexauridae</taxon>
        <taxon>Paramuricea</taxon>
    </lineage>
</organism>
<dbReference type="InterPro" id="IPR026966">
    <property type="entry name" value="Neurofascin/L1/NrCAM_C"/>
</dbReference>
<dbReference type="GO" id="GO:0016020">
    <property type="term" value="C:membrane"/>
    <property type="evidence" value="ECO:0007669"/>
    <property type="project" value="UniProtKB-SubCell"/>
</dbReference>
<feature type="compositionally biased region" description="Polar residues" evidence="5">
    <location>
        <begin position="78"/>
        <end position="89"/>
    </location>
</feature>
<gene>
    <name evidence="7" type="ORF">PACLA_8A010783</name>
</gene>
<feature type="compositionally biased region" description="Acidic residues" evidence="5">
    <location>
        <begin position="53"/>
        <end position="62"/>
    </location>
</feature>